<dbReference type="OrthoDB" id="66144at2759"/>
<evidence type="ECO:0000313" key="2">
    <source>
        <dbReference type="EMBL" id="KPI35372.1"/>
    </source>
</evidence>
<dbReference type="AlphaFoldDB" id="A0A0N1HHP3"/>
<dbReference type="CDD" id="cd02440">
    <property type="entry name" value="AdoMet_MTases"/>
    <property type="match status" value="1"/>
</dbReference>
<dbReference type="InterPro" id="IPR029063">
    <property type="entry name" value="SAM-dependent_MTases_sf"/>
</dbReference>
<evidence type="ECO:0000313" key="3">
    <source>
        <dbReference type="Proteomes" id="UP000038010"/>
    </source>
</evidence>
<dbReference type="RefSeq" id="XP_017995335.1">
    <property type="nucleotide sequence ID" value="XM_018150501.1"/>
</dbReference>
<proteinExistence type="predicted"/>
<keyword evidence="3" id="KW-1185">Reference proteome</keyword>
<reference evidence="2 3" key="1">
    <citation type="submission" date="2015-06" db="EMBL/GenBank/DDBJ databases">
        <title>Draft genome of the ant-associated black yeast Phialophora attae CBS 131958.</title>
        <authorList>
            <person name="Moreno L.F."/>
            <person name="Stielow B.J."/>
            <person name="de Hoog S."/>
            <person name="Vicente V.A."/>
            <person name="Weiss V.A."/>
            <person name="de Vries M."/>
            <person name="Cruz L.M."/>
            <person name="Souza E.M."/>
        </authorList>
    </citation>
    <scope>NUCLEOTIDE SEQUENCE [LARGE SCALE GENOMIC DNA]</scope>
    <source>
        <strain evidence="2 3">CBS 131958</strain>
    </source>
</reference>
<dbReference type="Gene3D" id="3.40.50.150">
    <property type="entry name" value="Vaccinia Virus protein VP39"/>
    <property type="match status" value="1"/>
</dbReference>
<dbReference type="STRING" id="1664694.A0A0N1HHP3"/>
<dbReference type="SUPFAM" id="SSF53335">
    <property type="entry name" value="S-adenosyl-L-methionine-dependent methyltransferases"/>
    <property type="match status" value="1"/>
</dbReference>
<comment type="caution">
    <text evidence="2">The sequence shown here is derived from an EMBL/GenBank/DDBJ whole genome shotgun (WGS) entry which is preliminary data.</text>
</comment>
<gene>
    <name evidence="2" type="ORF">AB675_9923</name>
</gene>
<accession>A0A0N1HHP3</accession>
<evidence type="ECO:0000259" key="1">
    <source>
        <dbReference type="Pfam" id="PF13649"/>
    </source>
</evidence>
<dbReference type="Proteomes" id="UP000038010">
    <property type="component" value="Unassembled WGS sequence"/>
</dbReference>
<sequence length="247" mass="26894">MGDDKNTPGSYEDFLHKVYTATSPAESQKLYDEWASQYDAHLSGSGYTSPRITVDAVVNHLDRSPLTTQRLAGKLTILDAGCGTGQVGVCFQEAAKSGKLDGLDLQIDGNDLSPGMLKVARASGAYRELNEADLSKPLTTIPDETYDIITCVGTLTKGHVGPQILKSFIRIAKRGWGLIGVTVVEEIWESGGYASLIVEEEKYGRVEIMRNERFAVWSGDEEKQSGRVVVLRRKYLAQEIAHAGIGA</sequence>
<dbReference type="Pfam" id="PF13649">
    <property type="entry name" value="Methyltransf_25"/>
    <property type="match status" value="1"/>
</dbReference>
<dbReference type="VEuPathDB" id="FungiDB:AB675_9923"/>
<feature type="domain" description="Methyltransferase" evidence="1">
    <location>
        <begin position="77"/>
        <end position="174"/>
    </location>
</feature>
<dbReference type="GeneID" id="28742381"/>
<name>A0A0N1HHP3_9EURO</name>
<protein>
    <submittedName>
        <fullName evidence="2">Williams-Beuren syndrome chromosomal region 27 protein</fullName>
    </submittedName>
</protein>
<dbReference type="EMBL" id="LFJN01000041">
    <property type="protein sequence ID" value="KPI35372.1"/>
    <property type="molecule type" value="Genomic_DNA"/>
</dbReference>
<organism evidence="2 3">
    <name type="scientific">Cyphellophora attinorum</name>
    <dbReference type="NCBI Taxonomy" id="1664694"/>
    <lineage>
        <taxon>Eukaryota</taxon>
        <taxon>Fungi</taxon>
        <taxon>Dikarya</taxon>
        <taxon>Ascomycota</taxon>
        <taxon>Pezizomycotina</taxon>
        <taxon>Eurotiomycetes</taxon>
        <taxon>Chaetothyriomycetidae</taxon>
        <taxon>Chaetothyriales</taxon>
        <taxon>Cyphellophoraceae</taxon>
        <taxon>Cyphellophora</taxon>
    </lineage>
</organism>
<dbReference type="InterPro" id="IPR041698">
    <property type="entry name" value="Methyltransf_25"/>
</dbReference>